<dbReference type="EMBL" id="JADGJQ010000044">
    <property type="protein sequence ID" value="KAJ3176133.1"/>
    <property type="molecule type" value="Genomic_DNA"/>
</dbReference>
<evidence type="ECO:0000256" key="7">
    <source>
        <dbReference type="SAM" id="Coils"/>
    </source>
</evidence>
<dbReference type="InterPro" id="IPR013170">
    <property type="entry name" value="mRNA_splic_Cwf21_dom"/>
</dbReference>
<evidence type="ECO:0000313" key="10">
    <source>
        <dbReference type="EMBL" id="KAJ3176133.1"/>
    </source>
</evidence>
<dbReference type="Proteomes" id="UP001212152">
    <property type="component" value="Unassembled WGS sequence"/>
</dbReference>
<organism evidence="10 11">
    <name type="scientific">Geranomyces variabilis</name>
    <dbReference type="NCBI Taxonomy" id="109894"/>
    <lineage>
        <taxon>Eukaryota</taxon>
        <taxon>Fungi</taxon>
        <taxon>Fungi incertae sedis</taxon>
        <taxon>Chytridiomycota</taxon>
        <taxon>Chytridiomycota incertae sedis</taxon>
        <taxon>Chytridiomycetes</taxon>
        <taxon>Spizellomycetales</taxon>
        <taxon>Powellomycetaceae</taxon>
        <taxon>Geranomyces</taxon>
    </lineage>
</organism>
<evidence type="ECO:0000256" key="8">
    <source>
        <dbReference type="SAM" id="MobiDB-lite"/>
    </source>
</evidence>
<feature type="domain" description="CWF21" evidence="9">
    <location>
        <begin position="54"/>
        <end position="100"/>
    </location>
</feature>
<gene>
    <name evidence="10" type="ORF">HDU87_005510</name>
</gene>
<sequence length="367" mass="40171">MSYNGIGLSTARGSGTNGYVQRNLSTLRPRERTRDNQPIDDRPPPMRKANKEILDHAKKRQIELQCAVLQDDLEARGDVSEDEIDAQVDKLRQELLGNLERMTQDVKTLQEHQVHELAEAKEKADARAREAFGIGKDFVAGAAFDRDLQARLKQDKTLERQRREEEREQRAAERAAEMEKRKKEMAKKAQQDAKRAKADEADAMLGILVSVQLHARRSGEVVLGRRAKSAAVAHHRHAHAHQLQGETAKTAKSAGAAEDRRARSCARQTPAGAEMYPVRPSGVAKVGSSRGTPSSLAIPLTHANSLSLPLAFNVPLTRASSSQSVTVAFAIDIALTLTLSITISFASSSPPTEVFAQQLGIPVPVPV</sequence>
<dbReference type="InterPro" id="IPR051372">
    <property type="entry name" value="CWC21"/>
</dbReference>
<evidence type="ECO:0000256" key="5">
    <source>
        <dbReference type="ARBA" id="ARBA00023187"/>
    </source>
</evidence>
<feature type="compositionally biased region" description="Basic and acidic residues" evidence="8">
    <location>
        <begin position="28"/>
        <end position="47"/>
    </location>
</feature>
<reference evidence="10" key="1">
    <citation type="submission" date="2020-05" db="EMBL/GenBank/DDBJ databases">
        <title>Phylogenomic resolution of chytrid fungi.</title>
        <authorList>
            <person name="Stajich J.E."/>
            <person name="Amses K."/>
            <person name="Simmons R."/>
            <person name="Seto K."/>
            <person name="Myers J."/>
            <person name="Bonds A."/>
            <person name="Quandt C.A."/>
            <person name="Barry K."/>
            <person name="Liu P."/>
            <person name="Grigoriev I."/>
            <person name="Longcore J.E."/>
            <person name="James T.Y."/>
        </authorList>
    </citation>
    <scope>NUCLEOTIDE SEQUENCE</scope>
    <source>
        <strain evidence="10">JEL0379</strain>
    </source>
</reference>
<keyword evidence="4" id="KW-0747">Spliceosome</keyword>
<accession>A0AAD5TIH1</accession>
<name>A0AAD5TIH1_9FUNG</name>
<feature type="region of interest" description="Disordered" evidence="8">
    <location>
        <begin position="1"/>
        <end position="47"/>
    </location>
</feature>
<evidence type="ECO:0000256" key="6">
    <source>
        <dbReference type="ARBA" id="ARBA00023242"/>
    </source>
</evidence>
<dbReference type="PANTHER" id="PTHR36562:SF5">
    <property type="entry name" value="SERINE_ARGININE REPETITIVE MATRIX 2"/>
    <property type="match status" value="1"/>
</dbReference>
<keyword evidence="5" id="KW-0508">mRNA splicing</keyword>
<keyword evidence="6" id="KW-0539">Nucleus</keyword>
<dbReference type="PANTHER" id="PTHR36562">
    <property type="entry name" value="SERINE/ARGININE REPETITIVE MATRIX 2"/>
    <property type="match status" value="1"/>
</dbReference>
<keyword evidence="7" id="KW-0175">Coiled coil</keyword>
<evidence type="ECO:0000256" key="2">
    <source>
        <dbReference type="ARBA" id="ARBA00005954"/>
    </source>
</evidence>
<feature type="compositionally biased region" description="Polar residues" evidence="8">
    <location>
        <begin position="11"/>
        <end position="26"/>
    </location>
</feature>
<protein>
    <recommendedName>
        <fullName evidence="9">CWF21 domain-containing protein</fullName>
    </recommendedName>
</protein>
<proteinExistence type="inferred from homology"/>
<keyword evidence="3" id="KW-0507">mRNA processing</keyword>
<evidence type="ECO:0000256" key="3">
    <source>
        <dbReference type="ARBA" id="ARBA00022664"/>
    </source>
</evidence>
<evidence type="ECO:0000256" key="1">
    <source>
        <dbReference type="ARBA" id="ARBA00004123"/>
    </source>
</evidence>
<keyword evidence="11" id="KW-1185">Reference proteome</keyword>
<dbReference type="AlphaFoldDB" id="A0AAD5TIH1"/>
<dbReference type="GO" id="GO:0006397">
    <property type="term" value="P:mRNA processing"/>
    <property type="evidence" value="ECO:0007669"/>
    <property type="project" value="UniProtKB-KW"/>
</dbReference>
<dbReference type="Pfam" id="PF08312">
    <property type="entry name" value="cwf21"/>
    <property type="match status" value="1"/>
</dbReference>
<comment type="subcellular location">
    <subcellularLocation>
        <location evidence="1">Nucleus</location>
    </subcellularLocation>
</comment>
<comment type="caution">
    <text evidence="10">The sequence shown here is derived from an EMBL/GenBank/DDBJ whole genome shotgun (WGS) entry which is preliminary data.</text>
</comment>
<evidence type="ECO:0000259" key="9">
    <source>
        <dbReference type="SMART" id="SM01115"/>
    </source>
</evidence>
<dbReference type="CDD" id="cd21372">
    <property type="entry name" value="cwf21_CWC21-like"/>
    <property type="match status" value="1"/>
</dbReference>
<comment type="similarity">
    <text evidence="2">Belongs to the CWC21 family.</text>
</comment>
<evidence type="ECO:0000313" key="11">
    <source>
        <dbReference type="Proteomes" id="UP001212152"/>
    </source>
</evidence>
<evidence type="ECO:0000256" key="4">
    <source>
        <dbReference type="ARBA" id="ARBA00022728"/>
    </source>
</evidence>
<dbReference type="SMART" id="SM01115">
    <property type="entry name" value="cwf21"/>
    <property type="match status" value="1"/>
</dbReference>
<dbReference type="GO" id="GO:0005681">
    <property type="term" value="C:spliceosomal complex"/>
    <property type="evidence" value="ECO:0007669"/>
    <property type="project" value="UniProtKB-KW"/>
</dbReference>
<dbReference type="GO" id="GO:0008380">
    <property type="term" value="P:RNA splicing"/>
    <property type="evidence" value="ECO:0007669"/>
    <property type="project" value="UniProtKB-KW"/>
</dbReference>
<feature type="coiled-coil region" evidence="7">
    <location>
        <begin position="155"/>
        <end position="199"/>
    </location>
</feature>
<dbReference type="Gene3D" id="6.10.140.420">
    <property type="match status" value="1"/>
</dbReference>